<feature type="signal peptide" evidence="1">
    <location>
        <begin position="1"/>
        <end position="20"/>
    </location>
</feature>
<gene>
    <name evidence="2" type="ORF">HY912_11855</name>
</gene>
<reference evidence="2" key="1">
    <citation type="submission" date="2020-07" db="EMBL/GenBank/DDBJ databases">
        <title>Huge and variable diversity of episymbiotic CPR bacteria and DPANN archaea in groundwater ecosystems.</title>
        <authorList>
            <person name="He C.Y."/>
            <person name="Keren R."/>
            <person name="Whittaker M."/>
            <person name="Farag I.F."/>
            <person name="Doudna J."/>
            <person name="Cate J.H.D."/>
            <person name="Banfield J.F."/>
        </authorList>
    </citation>
    <scope>NUCLEOTIDE SEQUENCE</scope>
    <source>
        <strain evidence="2">NC_groundwater_1664_Pr3_B-0.1um_52_9</strain>
    </source>
</reference>
<keyword evidence="1" id="KW-0732">Signal</keyword>
<dbReference type="AlphaFoldDB" id="A0A9D6V3L6"/>
<dbReference type="Pfam" id="PF05573">
    <property type="entry name" value="NosL"/>
    <property type="match status" value="1"/>
</dbReference>
<evidence type="ECO:0000313" key="2">
    <source>
        <dbReference type="EMBL" id="MBI5250179.1"/>
    </source>
</evidence>
<dbReference type="PANTHER" id="PTHR41247">
    <property type="entry name" value="HTH-TYPE TRANSCRIPTIONAL REPRESSOR YCNK"/>
    <property type="match status" value="1"/>
</dbReference>
<dbReference type="Proteomes" id="UP000807825">
    <property type="component" value="Unassembled WGS sequence"/>
</dbReference>
<proteinExistence type="predicted"/>
<sequence length="255" mass="28894">MTRRRLLALLAVIVVAQGCAKTGDPVPVEIYPEEDVCETCRMLITDQRFAAECLMKKGRAKKFDDVICMIRYFDMAATLGIAKRDDVRAYFVKDYDSKEWVDANKAHFVKANVVTVMGYGVLALKSADRATQFERDFSGQLLSFDELWEIYKRPNSERELTIKDGAMNPDAVTVKFGDLVEIRLNVEDDKTYRIAIKGYDNEGVFPVASKGHPAFLRLNAVRPGADFAFIEMESGQVLGKFRVEGAHFQEELKRK</sequence>
<dbReference type="InterPro" id="IPR008719">
    <property type="entry name" value="N2O_reductase_NosL"/>
</dbReference>
<organism evidence="2 3">
    <name type="scientific">Desulfomonile tiedjei</name>
    <dbReference type="NCBI Taxonomy" id="2358"/>
    <lineage>
        <taxon>Bacteria</taxon>
        <taxon>Pseudomonadati</taxon>
        <taxon>Thermodesulfobacteriota</taxon>
        <taxon>Desulfomonilia</taxon>
        <taxon>Desulfomonilales</taxon>
        <taxon>Desulfomonilaceae</taxon>
        <taxon>Desulfomonile</taxon>
    </lineage>
</organism>
<evidence type="ECO:0000256" key="1">
    <source>
        <dbReference type="SAM" id="SignalP"/>
    </source>
</evidence>
<accession>A0A9D6V3L6</accession>
<dbReference type="SUPFAM" id="SSF160387">
    <property type="entry name" value="NosL/MerB-like"/>
    <property type="match status" value="1"/>
</dbReference>
<dbReference type="PANTHER" id="PTHR41247:SF1">
    <property type="entry name" value="HTH-TYPE TRANSCRIPTIONAL REPRESSOR YCNK"/>
    <property type="match status" value="1"/>
</dbReference>
<feature type="chain" id="PRO_5039227109" evidence="1">
    <location>
        <begin position="21"/>
        <end position="255"/>
    </location>
</feature>
<name>A0A9D6V3L6_9BACT</name>
<protein>
    <submittedName>
        <fullName evidence="2">Nitrous oxide reductase accessory protein NosL</fullName>
    </submittedName>
</protein>
<comment type="caution">
    <text evidence="2">The sequence shown here is derived from an EMBL/GenBank/DDBJ whole genome shotgun (WGS) entry which is preliminary data.</text>
</comment>
<dbReference type="EMBL" id="JACRDE010000314">
    <property type="protein sequence ID" value="MBI5250179.1"/>
    <property type="molecule type" value="Genomic_DNA"/>
</dbReference>
<evidence type="ECO:0000313" key="3">
    <source>
        <dbReference type="Proteomes" id="UP000807825"/>
    </source>
</evidence>
<dbReference type="PROSITE" id="PS51257">
    <property type="entry name" value="PROKAR_LIPOPROTEIN"/>
    <property type="match status" value="1"/>
</dbReference>